<reference evidence="8" key="1">
    <citation type="submission" date="2022-11" db="UniProtKB">
        <authorList>
            <consortium name="WormBaseParasite"/>
        </authorList>
    </citation>
    <scope>IDENTIFICATION</scope>
</reference>
<evidence type="ECO:0000313" key="8">
    <source>
        <dbReference type="WBParaSite" id="PDA_v2.g12851.t1"/>
    </source>
</evidence>
<name>A0A914P664_9BILA</name>
<dbReference type="PANTHER" id="PTHR47961:SF6">
    <property type="entry name" value="DNA-DIRECTED DNA POLYMERASE"/>
    <property type="match status" value="1"/>
</dbReference>
<dbReference type="Pfam" id="PF00270">
    <property type="entry name" value="DEAD"/>
    <property type="match status" value="1"/>
</dbReference>
<evidence type="ECO:0000313" key="7">
    <source>
        <dbReference type="Proteomes" id="UP000887578"/>
    </source>
</evidence>
<dbReference type="SUPFAM" id="SSF52540">
    <property type="entry name" value="P-loop containing nucleoside triphosphate hydrolases"/>
    <property type="match status" value="1"/>
</dbReference>
<dbReference type="GO" id="GO:0016787">
    <property type="term" value="F:hydrolase activity"/>
    <property type="evidence" value="ECO:0007669"/>
    <property type="project" value="UniProtKB-KW"/>
</dbReference>
<feature type="region of interest" description="Disordered" evidence="5">
    <location>
        <begin position="1"/>
        <end position="22"/>
    </location>
</feature>
<keyword evidence="3" id="KW-0347">Helicase</keyword>
<dbReference type="WBParaSite" id="PDA_v2.g12851.t1">
    <property type="protein sequence ID" value="PDA_v2.g12851.t1"/>
    <property type="gene ID" value="PDA_v2.g12851"/>
</dbReference>
<evidence type="ECO:0000259" key="6">
    <source>
        <dbReference type="PROSITE" id="PS51192"/>
    </source>
</evidence>
<proteinExistence type="predicted"/>
<evidence type="ECO:0000256" key="5">
    <source>
        <dbReference type="SAM" id="MobiDB-lite"/>
    </source>
</evidence>
<dbReference type="InterPro" id="IPR011545">
    <property type="entry name" value="DEAD/DEAH_box_helicase_dom"/>
</dbReference>
<dbReference type="InterPro" id="IPR050474">
    <property type="entry name" value="Hel308_SKI2-like"/>
</dbReference>
<keyword evidence="1" id="KW-0547">Nucleotide-binding</keyword>
<dbReference type="AlphaFoldDB" id="A0A914P664"/>
<dbReference type="PANTHER" id="PTHR47961">
    <property type="entry name" value="DNA POLYMERASE THETA, PUTATIVE (AFU_ORTHOLOGUE AFUA_1G05260)-RELATED"/>
    <property type="match status" value="1"/>
</dbReference>
<feature type="compositionally biased region" description="Basic residues" evidence="5">
    <location>
        <begin position="1"/>
        <end position="10"/>
    </location>
</feature>
<dbReference type="SMART" id="SM00487">
    <property type="entry name" value="DEXDc"/>
    <property type="match status" value="1"/>
</dbReference>
<dbReference type="GO" id="GO:0004386">
    <property type="term" value="F:helicase activity"/>
    <property type="evidence" value="ECO:0007669"/>
    <property type="project" value="UniProtKB-KW"/>
</dbReference>
<dbReference type="Gene3D" id="3.40.50.300">
    <property type="entry name" value="P-loop containing nucleotide triphosphate hydrolases"/>
    <property type="match status" value="2"/>
</dbReference>
<dbReference type="GO" id="GO:0003676">
    <property type="term" value="F:nucleic acid binding"/>
    <property type="evidence" value="ECO:0007669"/>
    <property type="project" value="InterPro"/>
</dbReference>
<dbReference type="InterPro" id="IPR027417">
    <property type="entry name" value="P-loop_NTPase"/>
</dbReference>
<evidence type="ECO:0000256" key="3">
    <source>
        <dbReference type="ARBA" id="ARBA00022806"/>
    </source>
</evidence>
<dbReference type="GO" id="GO:0005524">
    <property type="term" value="F:ATP binding"/>
    <property type="evidence" value="ECO:0007669"/>
    <property type="project" value="UniProtKB-KW"/>
</dbReference>
<evidence type="ECO:0000256" key="1">
    <source>
        <dbReference type="ARBA" id="ARBA00022741"/>
    </source>
</evidence>
<keyword evidence="7" id="KW-1185">Reference proteome</keyword>
<feature type="domain" description="Helicase ATP-binding" evidence="6">
    <location>
        <begin position="67"/>
        <end position="236"/>
    </location>
</feature>
<protein>
    <submittedName>
        <fullName evidence="8">Helicase ATP-binding domain-containing protein</fullName>
    </submittedName>
</protein>
<dbReference type="Proteomes" id="UP000887578">
    <property type="component" value="Unplaced"/>
</dbReference>
<sequence length="311" mass="35128">MDKDSSRKRKSIDPLNTDDASNCSKKVYKSATKDEEIIGIPSEKLEEYKRIRRIKEFYPWQLEFMNDPRLINGENALLTAETGGGKTLVAELLIIRTMVTKGCSAILALPYVALVSEKVPIFKALSEVFDITVKEYAGLIHTYPIPPPNNTLYICSYEFATIVCTRLKEADQLKEIKLLVLDEIHMVGEALRGANVEMLLAGYRILIEDQIIAMSATVGNIQQLTKWVAGFHYHSPLRPVPLQEHIVYSGRVLSVKGDQLAIERVLNPQLPWYSELAFEIVPEHSVLMFCNSRKACEDTCSILCRTVPRQV</sequence>
<organism evidence="7 8">
    <name type="scientific">Panagrolaimus davidi</name>
    <dbReference type="NCBI Taxonomy" id="227884"/>
    <lineage>
        <taxon>Eukaryota</taxon>
        <taxon>Metazoa</taxon>
        <taxon>Ecdysozoa</taxon>
        <taxon>Nematoda</taxon>
        <taxon>Chromadorea</taxon>
        <taxon>Rhabditida</taxon>
        <taxon>Tylenchina</taxon>
        <taxon>Panagrolaimomorpha</taxon>
        <taxon>Panagrolaimoidea</taxon>
        <taxon>Panagrolaimidae</taxon>
        <taxon>Panagrolaimus</taxon>
    </lineage>
</organism>
<dbReference type="InterPro" id="IPR014001">
    <property type="entry name" value="Helicase_ATP-bd"/>
</dbReference>
<evidence type="ECO:0000256" key="4">
    <source>
        <dbReference type="ARBA" id="ARBA00022840"/>
    </source>
</evidence>
<accession>A0A914P664</accession>
<keyword evidence="4" id="KW-0067">ATP-binding</keyword>
<keyword evidence="2" id="KW-0378">Hydrolase</keyword>
<evidence type="ECO:0000256" key="2">
    <source>
        <dbReference type="ARBA" id="ARBA00022801"/>
    </source>
</evidence>
<dbReference type="PROSITE" id="PS51192">
    <property type="entry name" value="HELICASE_ATP_BIND_1"/>
    <property type="match status" value="1"/>
</dbReference>